<dbReference type="InterPro" id="IPR000298">
    <property type="entry name" value="Cyt_c_oxidase-like_su3"/>
</dbReference>
<evidence type="ECO:0000256" key="2">
    <source>
        <dbReference type="ARBA" id="ARBA00010581"/>
    </source>
</evidence>
<keyword evidence="4 7" id="KW-1133">Transmembrane helix</keyword>
<dbReference type="InterPro" id="IPR013833">
    <property type="entry name" value="Cyt_c_oxidase_su3_a-hlx"/>
</dbReference>
<dbReference type="InterPro" id="IPR035973">
    <property type="entry name" value="Cyt_c_oxidase_su3-like_sf"/>
</dbReference>
<dbReference type="GO" id="GO:0004129">
    <property type="term" value="F:cytochrome-c oxidase activity"/>
    <property type="evidence" value="ECO:0007669"/>
    <property type="project" value="InterPro"/>
</dbReference>
<evidence type="ECO:0000256" key="1">
    <source>
        <dbReference type="ARBA" id="ARBA00004141"/>
    </source>
</evidence>
<dbReference type="RefSeq" id="WP_013010314.1">
    <property type="nucleotide sequence ID" value="NC_013943.1"/>
</dbReference>
<dbReference type="eggNOG" id="COG1845">
    <property type="taxonomic scope" value="Bacteria"/>
</dbReference>
<evidence type="ECO:0000256" key="7">
    <source>
        <dbReference type="SAM" id="Phobius"/>
    </source>
</evidence>
<sequence>MSNVHKDYEGAKLGMWLFLFTEVLLFGGMFVLYSVYLARYPHEFHTGGKELDVFIGCLNTVVLLISSYFVAIAITYLQRGMQKKAITFTTLTILMALFFLVNKAFEWNAKFSHGIYPNSEHLLTLPKGEIIFFGLYFLMTGLHGLHVIIGGVVMGFAIYFMKKNKVNSTDFVMLENAGLYWHLVDLIWIFLFPLFYLVI</sequence>
<dbReference type="InParanoid" id="D4H6R7"/>
<dbReference type="Gene3D" id="1.20.120.80">
    <property type="entry name" value="Cytochrome c oxidase, subunit III, four-helix bundle"/>
    <property type="match status" value="1"/>
</dbReference>
<evidence type="ECO:0000259" key="8">
    <source>
        <dbReference type="PROSITE" id="PS50253"/>
    </source>
</evidence>
<organism evidence="9 10">
    <name type="scientific">Denitrovibrio acetiphilus (strain DSM 12809 / NBRC 114555 / N2460)</name>
    <dbReference type="NCBI Taxonomy" id="522772"/>
    <lineage>
        <taxon>Bacteria</taxon>
        <taxon>Pseudomonadati</taxon>
        <taxon>Deferribacterota</taxon>
        <taxon>Deferribacteres</taxon>
        <taxon>Deferribacterales</taxon>
        <taxon>Geovibrionaceae</taxon>
        <taxon>Denitrovibrio</taxon>
    </lineage>
</organism>
<evidence type="ECO:0000256" key="5">
    <source>
        <dbReference type="ARBA" id="ARBA00023136"/>
    </source>
</evidence>
<dbReference type="HOGENOM" id="CLU_044071_1_0_0"/>
<dbReference type="EMBL" id="CP001968">
    <property type="protein sequence ID" value="ADD67783.1"/>
    <property type="molecule type" value="Genomic_DNA"/>
</dbReference>
<dbReference type="AlphaFoldDB" id="D4H6R7"/>
<feature type="transmembrane region" description="Helical" evidence="7">
    <location>
        <begin position="179"/>
        <end position="198"/>
    </location>
</feature>
<evidence type="ECO:0000256" key="6">
    <source>
        <dbReference type="RuleBase" id="RU003376"/>
    </source>
</evidence>
<feature type="domain" description="Heme-copper oxidase subunit III family profile" evidence="8">
    <location>
        <begin position="1"/>
        <end position="199"/>
    </location>
</feature>
<dbReference type="PANTHER" id="PTHR11403:SF6">
    <property type="entry name" value="NITRIC OXIDE REDUCTASE SUBUNIT E"/>
    <property type="match status" value="1"/>
</dbReference>
<gene>
    <name evidence="9" type="ordered locus">Dacet_1007</name>
</gene>
<feature type="transmembrane region" description="Helical" evidence="7">
    <location>
        <begin position="130"/>
        <end position="159"/>
    </location>
</feature>
<dbReference type="PANTHER" id="PTHR11403">
    <property type="entry name" value="CYTOCHROME C OXIDASE SUBUNIT III"/>
    <property type="match status" value="1"/>
</dbReference>
<dbReference type="CDD" id="cd02862">
    <property type="entry name" value="NorE_like"/>
    <property type="match status" value="1"/>
</dbReference>
<comment type="subcellular location">
    <subcellularLocation>
        <location evidence="6">Cell membrane</location>
        <topology evidence="6">Multi-pass membrane protein</topology>
    </subcellularLocation>
    <subcellularLocation>
        <location evidence="1">Membrane</location>
        <topology evidence="1">Multi-pass membrane protein</topology>
    </subcellularLocation>
</comment>
<name>D4H6R7_DENA2</name>
<keyword evidence="10" id="KW-1185">Reference proteome</keyword>
<dbReference type="SUPFAM" id="SSF81452">
    <property type="entry name" value="Cytochrome c oxidase subunit III-like"/>
    <property type="match status" value="1"/>
</dbReference>
<comment type="similarity">
    <text evidence="2 6">Belongs to the cytochrome c oxidase subunit 3 family.</text>
</comment>
<dbReference type="PROSITE" id="PS50253">
    <property type="entry name" value="COX3"/>
    <property type="match status" value="1"/>
</dbReference>
<dbReference type="STRING" id="522772.Dacet_1007"/>
<dbReference type="OrthoDB" id="9810850at2"/>
<dbReference type="GO" id="GO:0019646">
    <property type="term" value="P:aerobic electron transport chain"/>
    <property type="evidence" value="ECO:0007669"/>
    <property type="project" value="InterPro"/>
</dbReference>
<feature type="transmembrane region" description="Helical" evidence="7">
    <location>
        <begin position="86"/>
        <end position="105"/>
    </location>
</feature>
<protein>
    <submittedName>
        <fullName evidence="9">Cytochrome c oxidase subunit III</fullName>
    </submittedName>
</protein>
<feature type="transmembrane region" description="Helical" evidence="7">
    <location>
        <begin position="53"/>
        <end position="74"/>
    </location>
</feature>
<dbReference type="KEGG" id="dap:Dacet_1007"/>
<accession>D4H6R7</accession>
<dbReference type="FunCoup" id="D4H6R7">
    <property type="interactions" value="179"/>
</dbReference>
<dbReference type="PaxDb" id="522772-Dacet_1007"/>
<reference evidence="9 10" key="1">
    <citation type="journal article" date="2010" name="Stand. Genomic Sci.">
        <title>Complete genome sequence of Denitrovibrio acetiphilus type strain (N2460).</title>
        <authorList>
            <person name="Kiss H."/>
            <person name="Lang E."/>
            <person name="Lapidus A."/>
            <person name="Copeland A."/>
            <person name="Nolan M."/>
            <person name="Glavina Del Rio T."/>
            <person name="Chen F."/>
            <person name="Lucas S."/>
            <person name="Tice H."/>
            <person name="Cheng J.F."/>
            <person name="Han C."/>
            <person name="Goodwin L."/>
            <person name="Pitluck S."/>
            <person name="Liolios K."/>
            <person name="Pati A."/>
            <person name="Ivanova N."/>
            <person name="Mavromatis K."/>
            <person name="Chen A."/>
            <person name="Palaniappan K."/>
            <person name="Land M."/>
            <person name="Hauser L."/>
            <person name="Chang Y.J."/>
            <person name="Jeffries C.D."/>
            <person name="Detter J.C."/>
            <person name="Brettin T."/>
            <person name="Spring S."/>
            <person name="Rohde M."/>
            <person name="Goker M."/>
            <person name="Woyke T."/>
            <person name="Bristow J."/>
            <person name="Eisen J.A."/>
            <person name="Markowitz V."/>
            <person name="Hugenholtz P."/>
            <person name="Kyrpides N.C."/>
            <person name="Klenk H.P."/>
        </authorList>
    </citation>
    <scope>NUCLEOTIDE SEQUENCE [LARGE SCALE GENOMIC DNA]</scope>
    <source>
        <strain evidence="10">DSM 12809 / NBRC 114555 / N2460</strain>
    </source>
</reference>
<keyword evidence="5 7" id="KW-0472">Membrane</keyword>
<feature type="transmembrane region" description="Helical" evidence="7">
    <location>
        <begin position="12"/>
        <end position="33"/>
    </location>
</feature>
<keyword evidence="3 6" id="KW-0812">Transmembrane</keyword>
<evidence type="ECO:0000256" key="4">
    <source>
        <dbReference type="ARBA" id="ARBA00022989"/>
    </source>
</evidence>
<dbReference type="Proteomes" id="UP000002012">
    <property type="component" value="Chromosome"/>
</dbReference>
<dbReference type="GO" id="GO:0005886">
    <property type="term" value="C:plasma membrane"/>
    <property type="evidence" value="ECO:0007669"/>
    <property type="project" value="UniProtKB-SubCell"/>
</dbReference>
<proteinExistence type="inferred from homology"/>
<dbReference type="Pfam" id="PF00510">
    <property type="entry name" value="COX3"/>
    <property type="match status" value="1"/>
</dbReference>
<evidence type="ECO:0000256" key="3">
    <source>
        <dbReference type="ARBA" id="ARBA00022692"/>
    </source>
</evidence>
<evidence type="ECO:0000313" key="9">
    <source>
        <dbReference type="EMBL" id="ADD67783.1"/>
    </source>
</evidence>
<dbReference type="InterPro" id="IPR024791">
    <property type="entry name" value="Cyt_c/ubiquinol_Oxase_su3"/>
</dbReference>
<evidence type="ECO:0000313" key="10">
    <source>
        <dbReference type="Proteomes" id="UP000002012"/>
    </source>
</evidence>